<dbReference type="RefSeq" id="WP_346187417.1">
    <property type="nucleotide sequence ID" value="NZ_BAABRL010000002.1"/>
</dbReference>
<comment type="caution">
    <text evidence="2">The sequence shown here is derived from an EMBL/GenBank/DDBJ whole genome shotgun (WGS) entry which is preliminary data.</text>
</comment>
<evidence type="ECO:0008006" key="4">
    <source>
        <dbReference type="Google" id="ProtNLM"/>
    </source>
</evidence>
<dbReference type="Gene3D" id="1.10.760.10">
    <property type="entry name" value="Cytochrome c-like domain"/>
    <property type="match status" value="1"/>
</dbReference>
<dbReference type="EMBL" id="BAABRL010000002">
    <property type="protein sequence ID" value="GAA5494449.1"/>
    <property type="molecule type" value="Genomic_DNA"/>
</dbReference>
<proteinExistence type="predicted"/>
<accession>A0ABP9UYL7</accession>
<organism evidence="2 3">
    <name type="scientific">Rubritalea halochordaticola</name>
    <dbReference type="NCBI Taxonomy" id="714537"/>
    <lineage>
        <taxon>Bacteria</taxon>
        <taxon>Pseudomonadati</taxon>
        <taxon>Verrucomicrobiota</taxon>
        <taxon>Verrucomicrobiia</taxon>
        <taxon>Verrucomicrobiales</taxon>
        <taxon>Rubritaleaceae</taxon>
        <taxon>Rubritalea</taxon>
    </lineage>
</organism>
<evidence type="ECO:0000313" key="3">
    <source>
        <dbReference type="Proteomes" id="UP001424741"/>
    </source>
</evidence>
<dbReference type="InterPro" id="IPR036909">
    <property type="entry name" value="Cyt_c-like_dom_sf"/>
</dbReference>
<keyword evidence="1" id="KW-0732">Signal</keyword>
<reference evidence="2 3" key="1">
    <citation type="submission" date="2024-02" db="EMBL/GenBank/DDBJ databases">
        <title>Rubritalea halochordaticola NBRC 107102.</title>
        <authorList>
            <person name="Ichikawa N."/>
            <person name="Katano-Makiyama Y."/>
            <person name="Hidaka K."/>
        </authorList>
    </citation>
    <scope>NUCLEOTIDE SEQUENCE [LARGE SCALE GENOMIC DNA]</scope>
    <source>
        <strain evidence="2 3">NBRC 107102</strain>
    </source>
</reference>
<name>A0ABP9UYL7_9BACT</name>
<evidence type="ECO:0000313" key="2">
    <source>
        <dbReference type="EMBL" id="GAA5494449.1"/>
    </source>
</evidence>
<feature type="signal peptide" evidence="1">
    <location>
        <begin position="1"/>
        <end position="23"/>
    </location>
</feature>
<sequence>MKKLIIAALAGIALLTACTVNKPADKFAPSASMAEKSGTPINELGEGHAIFLKHCSQCHEQRVPNYISSEEWHVVVPGMAWNAGLSKREEDLVNKYLAAASKVE</sequence>
<dbReference type="Proteomes" id="UP001424741">
    <property type="component" value="Unassembled WGS sequence"/>
</dbReference>
<protein>
    <recommendedName>
        <fullName evidence="4">Cytochrome c domain-containing protein</fullName>
    </recommendedName>
</protein>
<evidence type="ECO:0000256" key="1">
    <source>
        <dbReference type="SAM" id="SignalP"/>
    </source>
</evidence>
<dbReference type="PROSITE" id="PS51257">
    <property type="entry name" value="PROKAR_LIPOPROTEIN"/>
    <property type="match status" value="1"/>
</dbReference>
<keyword evidence="3" id="KW-1185">Reference proteome</keyword>
<dbReference type="SUPFAM" id="SSF46626">
    <property type="entry name" value="Cytochrome c"/>
    <property type="match status" value="2"/>
</dbReference>
<feature type="chain" id="PRO_5047517055" description="Cytochrome c domain-containing protein" evidence="1">
    <location>
        <begin position="24"/>
        <end position="104"/>
    </location>
</feature>
<gene>
    <name evidence="2" type="ORF">Rhal01_00610</name>
</gene>